<evidence type="ECO:0000313" key="3">
    <source>
        <dbReference type="Proteomes" id="UP000237000"/>
    </source>
</evidence>
<proteinExistence type="predicted"/>
<dbReference type="EMBL" id="JXTC01000061">
    <property type="protein sequence ID" value="PON93015.1"/>
    <property type="molecule type" value="Genomic_DNA"/>
</dbReference>
<dbReference type="AlphaFoldDB" id="A0A2P5F5F3"/>
<keyword evidence="3" id="KW-1185">Reference proteome</keyword>
<sequence length="103" mass="10853">MRGCCNGLVNGLTEGSVPGRIIEHVQVGGGGQKGLLWFYKNFRSLVLVIIFFVYNDPLGVASEWVDSELEDTVGGAGAHGSGGGDKGDKGPRPRRNQPCGCGY</sequence>
<comment type="caution">
    <text evidence="2">The sequence shown here is derived from an EMBL/GenBank/DDBJ whole genome shotgun (WGS) entry which is preliminary data.</text>
</comment>
<organism evidence="2 3">
    <name type="scientific">Trema orientale</name>
    <name type="common">Charcoal tree</name>
    <name type="synonym">Celtis orientalis</name>
    <dbReference type="NCBI Taxonomy" id="63057"/>
    <lineage>
        <taxon>Eukaryota</taxon>
        <taxon>Viridiplantae</taxon>
        <taxon>Streptophyta</taxon>
        <taxon>Embryophyta</taxon>
        <taxon>Tracheophyta</taxon>
        <taxon>Spermatophyta</taxon>
        <taxon>Magnoliopsida</taxon>
        <taxon>eudicotyledons</taxon>
        <taxon>Gunneridae</taxon>
        <taxon>Pentapetalae</taxon>
        <taxon>rosids</taxon>
        <taxon>fabids</taxon>
        <taxon>Rosales</taxon>
        <taxon>Cannabaceae</taxon>
        <taxon>Trema</taxon>
    </lineage>
</organism>
<dbReference type="Proteomes" id="UP000237000">
    <property type="component" value="Unassembled WGS sequence"/>
</dbReference>
<protein>
    <submittedName>
        <fullName evidence="2">Uncharacterized protein</fullName>
    </submittedName>
</protein>
<feature type="compositionally biased region" description="Gly residues" evidence="1">
    <location>
        <begin position="74"/>
        <end position="84"/>
    </location>
</feature>
<evidence type="ECO:0000256" key="1">
    <source>
        <dbReference type="SAM" id="MobiDB-lite"/>
    </source>
</evidence>
<feature type="region of interest" description="Disordered" evidence="1">
    <location>
        <begin position="74"/>
        <end position="103"/>
    </location>
</feature>
<name>A0A2P5F5F3_TREOI</name>
<accession>A0A2P5F5F3</accession>
<dbReference type="InParanoid" id="A0A2P5F5F3"/>
<gene>
    <name evidence="2" type="ORF">TorRG33x02_112940</name>
</gene>
<reference evidence="3" key="1">
    <citation type="submission" date="2016-06" db="EMBL/GenBank/DDBJ databases">
        <title>Parallel loss of symbiosis genes in relatives of nitrogen-fixing non-legume Parasponia.</title>
        <authorList>
            <person name="Van Velzen R."/>
            <person name="Holmer R."/>
            <person name="Bu F."/>
            <person name="Rutten L."/>
            <person name="Van Zeijl A."/>
            <person name="Liu W."/>
            <person name="Santuari L."/>
            <person name="Cao Q."/>
            <person name="Sharma T."/>
            <person name="Shen D."/>
            <person name="Roswanjaya Y."/>
            <person name="Wardhani T."/>
            <person name="Kalhor M.S."/>
            <person name="Jansen J."/>
            <person name="Van den Hoogen J."/>
            <person name="Gungor B."/>
            <person name="Hartog M."/>
            <person name="Hontelez J."/>
            <person name="Verver J."/>
            <person name="Yang W.-C."/>
            <person name="Schijlen E."/>
            <person name="Repin R."/>
            <person name="Schilthuizen M."/>
            <person name="Schranz E."/>
            <person name="Heidstra R."/>
            <person name="Miyata K."/>
            <person name="Fedorova E."/>
            <person name="Kohlen W."/>
            <person name="Bisseling T."/>
            <person name="Smit S."/>
            <person name="Geurts R."/>
        </authorList>
    </citation>
    <scope>NUCLEOTIDE SEQUENCE [LARGE SCALE GENOMIC DNA]</scope>
    <source>
        <strain evidence="3">cv. RG33-2</strain>
    </source>
</reference>
<evidence type="ECO:0000313" key="2">
    <source>
        <dbReference type="EMBL" id="PON93015.1"/>
    </source>
</evidence>